<gene>
    <name evidence="1" type="ORF">IWW38_005668</name>
</gene>
<sequence>MQLARYNSQTLESFSMETDDCIDIADFIQNTDGSCVEYPQLILLKLAAKSEFEEPQRYGLTDAVPFPSLKCLHIDFDFPFNDDTPFRGNAATLEMLKIRLSSKTVSTLRQCRVFTPVSHPNMRYVRLVRHCDNIADIFSSATDYMQFALSVGPRASVRTIDSFMGNGIVSALPLLSSYDCIQNLTLKDTHFSLWDALALVKSLPLLSDLHITSLDIGALPQGVGKDELSDYVRTTYSLMDTLFRCCHITRCVSPVRSYFASLATCVLLLALACPNFDYAVVDNIYCQQLMNALEKKIDEPGFSQDAPRLRRLLFVGCSSC</sequence>
<keyword evidence="2" id="KW-1185">Reference proteome</keyword>
<evidence type="ECO:0000313" key="2">
    <source>
        <dbReference type="Proteomes" id="UP001139981"/>
    </source>
</evidence>
<organism evidence="1 2">
    <name type="scientific">Coemansia aciculifera</name>
    <dbReference type="NCBI Taxonomy" id="417176"/>
    <lineage>
        <taxon>Eukaryota</taxon>
        <taxon>Fungi</taxon>
        <taxon>Fungi incertae sedis</taxon>
        <taxon>Zoopagomycota</taxon>
        <taxon>Kickxellomycotina</taxon>
        <taxon>Kickxellomycetes</taxon>
        <taxon>Kickxellales</taxon>
        <taxon>Kickxellaceae</taxon>
        <taxon>Coemansia</taxon>
    </lineage>
</organism>
<proteinExistence type="predicted"/>
<evidence type="ECO:0000313" key="1">
    <source>
        <dbReference type="EMBL" id="KAJ2882370.1"/>
    </source>
</evidence>
<comment type="caution">
    <text evidence="1">The sequence shown here is derived from an EMBL/GenBank/DDBJ whole genome shotgun (WGS) entry which is preliminary data.</text>
</comment>
<accession>A0ACC1LVX0</accession>
<protein>
    <submittedName>
        <fullName evidence="1">Uncharacterized protein</fullName>
    </submittedName>
</protein>
<dbReference type="Proteomes" id="UP001139981">
    <property type="component" value="Unassembled WGS sequence"/>
</dbReference>
<reference evidence="1" key="1">
    <citation type="submission" date="2022-07" db="EMBL/GenBank/DDBJ databases">
        <title>Phylogenomic reconstructions and comparative analyses of Kickxellomycotina fungi.</title>
        <authorList>
            <person name="Reynolds N.K."/>
            <person name="Stajich J.E."/>
            <person name="Barry K."/>
            <person name="Grigoriev I.V."/>
            <person name="Crous P."/>
            <person name="Smith M.E."/>
        </authorList>
    </citation>
    <scope>NUCLEOTIDE SEQUENCE</scope>
    <source>
        <strain evidence="1">CBS 190363</strain>
    </source>
</reference>
<dbReference type="EMBL" id="JANBVB010002792">
    <property type="protein sequence ID" value="KAJ2882370.1"/>
    <property type="molecule type" value="Genomic_DNA"/>
</dbReference>
<name>A0ACC1LVX0_9FUNG</name>